<dbReference type="CDD" id="cd01301">
    <property type="entry name" value="rDP_like"/>
    <property type="match status" value="1"/>
</dbReference>
<dbReference type="GO" id="GO:0006508">
    <property type="term" value="P:proteolysis"/>
    <property type="evidence" value="ECO:0007669"/>
    <property type="project" value="InterPro"/>
</dbReference>
<dbReference type="SUPFAM" id="SSF51556">
    <property type="entry name" value="Metallo-dependent hydrolases"/>
    <property type="match status" value="1"/>
</dbReference>
<dbReference type="STRING" id="1121307.CLCY_1c03760"/>
<dbReference type="InterPro" id="IPR008257">
    <property type="entry name" value="Pept_M19"/>
</dbReference>
<sequence length="312" mass="35589">MRLIDMHCDTIYELFNNNEKEFYNGDLSVNIEKMKVGGYTAQFFATFFELDKIKSPYETANLMIDKFLTEIEKNDDLSIALCYKDILKNNENEKISAILTIEEGEAIEGNLSNIEHFYKRGVRLIGLTWNFENSNGYPHCHCENLPLKDFGKKAVESMNHLGIIVDVSHLSDRGFNDVYEICKLDKKPFVASHSNSRELTNHSRNLTDDMIRKIGELGGVIGLNFASDFLGKSDIARVEDMILHLKHIKNKGGIEVLALGSDFDGIPNEVEIKDASYMQYLEAILSKNDFSHNEIEKIMYKNSLRIIKDVIG</sequence>
<name>A0A0J8D5M8_CLOCY</name>
<dbReference type="PANTHER" id="PTHR10443:SF12">
    <property type="entry name" value="DIPEPTIDASE"/>
    <property type="match status" value="1"/>
</dbReference>
<evidence type="ECO:0000313" key="1">
    <source>
        <dbReference type="EMBL" id="KMT21142.1"/>
    </source>
</evidence>
<dbReference type="PANTHER" id="PTHR10443">
    <property type="entry name" value="MICROSOMAL DIPEPTIDASE"/>
    <property type="match status" value="1"/>
</dbReference>
<dbReference type="Pfam" id="PF01244">
    <property type="entry name" value="Peptidase_M19"/>
    <property type="match status" value="1"/>
</dbReference>
<dbReference type="InterPro" id="IPR032466">
    <property type="entry name" value="Metal_Hydrolase"/>
</dbReference>
<comment type="caution">
    <text evidence="1">The sequence shown here is derived from an EMBL/GenBank/DDBJ whole genome shotgun (WGS) entry which is preliminary data.</text>
</comment>
<dbReference type="PATRIC" id="fig|1121307.3.peg.741"/>
<dbReference type="PROSITE" id="PS51365">
    <property type="entry name" value="RENAL_DIPEPTIDASE_2"/>
    <property type="match status" value="1"/>
</dbReference>
<dbReference type="RefSeq" id="WP_048571519.1">
    <property type="nucleotide sequence ID" value="NZ_LFVU01000028.1"/>
</dbReference>
<dbReference type="Proteomes" id="UP000036756">
    <property type="component" value="Unassembled WGS sequence"/>
</dbReference>
<organism evidence="1 2">
    <name type="scientific">Clostridium cylindrosporum DSM 605</name>
    <dbReference type="NCBI Taxonomy" id="1121307"/>
    <lineage>
        <taxon>Bacteria</taxon>
        <taxon>Bacillati</taxon>
        <taxon>Bacillota</taxon>
        <taxon>Clostridia</taxon>
        <taxon>Eubacteriales</taxon>
        <taxon>Clostridiaceae</taxon>
        <taxon>Clostridium</taxon>
    </lineage>
</organism>
<gene>
    <name evidence="1" type="ORF">CLCY_1c03760</name>
</gene>
<dbReference type="GO" id="GO:0070573">
    <property type="term" value="F:metallodipeptidase activity"/>
    <property type="evidence" value="ECO:0007669"/>
    <property type="project" value="InterPro"/>
</dbReference>
<accession>A0A0J8D5M8</accession>
<proteinExistence type="predicted"/>
<dbReference type="OrthoDB" id="9804920at2"/>
<dbReference type="Gene3D" id="3.20.20.140">
    <property type="entry name" value="Metal-dependent hydrolases"/>
    <property type="match status" value="1"/>
</dbReference>
<keyword evidence="2" id="KW-1185">Reference proteome</keyword>
<dbReference type="AlphaFoldDB" id="A0A0J8D5M8"/>
<dbReference type="EMBL" id="LFVU01000028">
    <property type="protein sequence ID" value="KMT21142.1"/>
    <property type="molecule type" value="Genomic_DNA"/>
</dbReference>
<evidence type="ECO:0000313" key="2">
    <source>
        <dbReference type="Proteomes" id="UP000036756"/>
    </source>
</evidence>
<reference evidence="1 2" key="1">
    <citation type="submission" date="2015-06" db="EMBL/GenBank/DDBJ databases">
        <title>Draft genome sequence of the purine-degrading Clostridium cylindrosporum HC-1 (DSM 605).</title>
        <authorList>
            <person name="Poehlein A."/>
            <person name="Schiel-Bengelsdorf B."/>
            <person name="Bengelsdorf F."/>
            <person name="Daniel R."/>
            <person name="Duerre P."/>
        </authorList>
    </citation>
    <scope>NUCLEOTIDE SEQUENCE [LARGE SCALE GENOMIC DNA]</scope>
    <source>
        <strain evidence="1 2">DSM 605</strain>
    </source>
</reference>
<protein>
    <submittedName>
        <fullName evidence="1">Dipeptidase family protein</fullName>
    </submittedName>
</protein>